<reference evidence="1" key="1">
    <citation type="submission" date="2022-07" db="EMBL/GenBank/DDBJ databases">
        <title>Phylogenomic reconstructions and comparative analyses of Kickxellomycotina fungi.</title>
        <authorList>
            <person name="Reynolds N.K."/>
            <person name="Stajich J.E."/>
            <person name="Barry K."/>
            <person name="Grigoriev I.V."/>
            <person name="Crous P."/>
            <person name="Smith M.E."/>
        </authorList>
    </citation>
    <scope>NUCLEOTIDE SEQUENCE</scope>
    <source>
        <strain evidence="1">CBS 109366</strain>
    </source>
</reference>
<name>A0ACC1JPK5_9FUNG</name>
<gene>
    <name evidence="1" type="ORF">IWQ57_005019</name>
</gene>
<sequence length="324" mass="33882">ATPVPSCALPYTIRKQVPLASCRSRPITDTVGELSLSEMSLLARVSAAMQRIAPLTLAELEWDNVGILLEAAKPRAEAKRVFLTIDLTPQTLGEALDDPDVGVIVSYHPPIFYGWKSLTMGNLKQSLVLRCAAAGVSIYSPHSSLDSCANGINDWLASLVGASSSVAPIKAAAVEDAKGQANVGSGRLVELAPPRPLGDIVRDVKRHLGLAHIRVARAECHGGSAAGGQQKLVSTVAICAGSGASVVGPAKADVYLTGEMGHHDLLAAVAKDTSCILAEHSNSERGYLRAVLAARLQQELDADASDSPTSIVVSDCDRDPVTIE</sequence>
<dbReference type="Proteomes" id="UP001140234">
    <property type="component" value="Unassembled WGS sequence"/>
</dbReference>
<feature type="non-terminal residue" evidence="1">
    <location>
        <position position="1"/>
    </location>
</feature>
<evidence type="ECO:0000313" key="2">
    <source>
        <dbReference type="Proteomes" id="UP001140234"/>
    </source>
</evidence>
<dbReference type="EMBL" id="JANBUJ010002213">
    <property type="protein sequence ID" value="KAJ2764828.1"/>
    <property type="molecule type" value="Genomic_DNA"/>
</dbReference>
<evidence type="ECO:0000313" key="1">
    <source>
        <dbReference type="EMBL" id="KAJ2764828.1"/>
    </source>
</evidence>
<protein>
    <submittedName>
        <fullName evidence="1">Uncharacterized protein</fullName>
    </submittedName>
</protein>
<proteinExistence type="predicted"/>
<accession>A0ACC1JPK5</accession>
<comment type="caution">
    <text evidence="1">The sequence shown here is derived from an EMBL/GenBank/DDBJ whole genome shotgun (WGS) entry which is preliminary data.</text>
</comment>
<organism evidence="1 2">
    <name type="scientific">Coemansia nantahalensis</name>
    <dbReference type="NCBI Taxonomy" id="2789366"/>
    <lineage>
        <taxon>Eukaryota</taxon>
        <taxon>Fungi</taxon>
        <taxon>Fungi incertae sedis</taxon>
        <taxon>Zoopagomycota</taxon>
        <taxon>Kickxellomycotina</taxon>
        <taxon>Kickxellomycetes</taxon>
        <taxon>Kickxellales</taxon>
        <taxon>Kickxellaceae</taxon>
        <taxon>Coemansia</taxon>
    </lineage>
</organism>
<keyword evidence="2" id="KW-1185">Reference proteome</keyword>